<comment type="caution">
    <text evidence="2">The sequence shown here is derived from an EMBL/GenBank/DDBJ whole genome shotgun (WGS) entry which is preliminary data.</text>
</comment>
<name>A0AAD9BZX8_DISEL</name>
<evidence type="ECO:0000313" key="3">
    <source>
        <dbReference type="Proteomes" id="UP001228049"/>
    </source>
</evidence>
<dbReference type="PANTHER" id="PTHR46018:SF2">
    <property type="entry name" value="ZINC PHOSPHODIESTERASE ELAC PROTEIN 1"/>
    <property type="match status" value="1"/>
</dbReference>
<evidence type="ECO:0000256" key="1">
    <source>
        <dbReference type="SAM" id="MobiDB-lite"/>
    </source>
</evidence>
<organism evidence="2 3">
    <name type="scientific">Dissostichus eleginoides</name>
    <name type="common">Patagonian toothfish</name>
    <name type="synonym">Dissostichus amissus</name>
    <dbReference type="NCBI Taxonomy" id="100907"/>
    <lineage>
        <taxon>Eukaryota</taxon>
        <taxon>Metazoa</taxon>
        <taxon>Chordata</taxon>
        <taxon>Craniata</taxon>
        <taxon>Vertebrata</taxon>
        <taxon>Euteleostomi</taxon>
        <taxon>Actinopterygii</taxon>
        <taxon>Neopterygii</taxon>
        <taxon>Teleostei</taxon>
        <taxon>Neoteleostei</taxon>
        <taxon>Acanthomorphata</taxon>
        <taxon>Eupercaria</taxon>
        <taxon>Perciformes</taxon>
        <taxon>Notothenioidei</taxon>
        <taxon>Nototheniidae</taxon>
        <taxon>Dissostichus</taxon>
    </lineage>
</organism>
<dbReference type="Proteomes" id="UP001228049">
    <property type="component" value="Unassembled WGS sequence"/>
</dbReference>
<evidence type="ECO:0000313" key="2">
    <source>
        <dbReference type="EMBL" id="KAK1892391.1"/>
    </source>
</evidence>
<proteinExistence type="predicted"/>
<keyword evidence="3" id="KW-1185">Reference proteome</keyword>
<dbReference type="GO" id="GO:0005634">
    <property type="term" value="C:nucleus"/>
    <property type="evidence" value="ECO:0007669"/>
    <property type="project" value="TreeGrafter"/>
</dbReference>
<reference evidence="2" key="1">
    <citation type="submission" date="2023-04" db="EMBL/GenBank/DDBJ databases">
        <title>Chromosome-level genome of Chaenocephalus aceratus.</title>
        <authorList>
            <person name="Park H."/>
        </authorList>
    </citation>
    <scope>NUCLEOTIDE SEQUENCE</scope>
    <source>
        <strain evidence="2">DE</strain>
        <tissue evidence="2">Muscle</tissue>
    </source>
</reference>
<dbReference type="GO" id="GO:0042781">
    <property type="term" value="F:3'-tRNA processing endoribonuclease activity"/>
    <property type="evidence" value="ECO:0007669"/>
    <property type="project" value="TreeGrafter"/>
</dbReference>
<dbReference type="EMBL" id="JASDAP010000013">
    <property type="protein sequence ID" value="KAK1892391.1"/>
    <property type="molecule type" value="Genomic_DNA"/>
</dbReference>
<feature type="region of interest" description="Disordered" evidence="1">
    <location>
        <begin position="54"/>
        <end position="90"/>
    </location>
</feature>
<accession>A0AAD9BZX8</accession>
<dbReference type="InterPro" id="IPR036866">
    <property type="entry name" value="RibonucZ/Hydroxyglut_hydro"/>
</dbReference>
<dbReference type="SUPFAM" id="SSF56281">
    <property type="entry name" value="Metallo-hydrolase/oxidoreductase"/>
    <property type="match status" value="1"/>
</dbReference>
<dbReference type="AlphaFoldDB" id="A0AAD9BZX8"/>
<dbReference type="Gene3D" id="3.60.15.10">
    <property type="entry name" value="Ribonuclease Z/Hydroxyacylglutathione hydrolase-like"/>
    <property type="match status" value="1"/>
</dbReference>
<dbReference type="PANTHER" id="PTHR46018">
    <property type="entry name" value="ZINC PHOSPHODIESTERASE ELAC PROTEIN 1"/>
    <property type="match status" value="1"/>
</dbReference>
<gene>
    <name evidence="2" type="ORF">KUDE01_007466</name>
</gene>
<protein>
    <submittedName>
        <fullName evidence="2">Zinc phosphodiesterase ELAC protein 1</fullName>
    </submittedName>
</protein>
<sequence length="389" mass="42216">MACSCRQLPPVVRSMLEDDHGHDVPRDGFGLPLPSPRGLGSGAAVRGGLLAVRLRGGDSDPADEEPAPSRSDHQGFHLPPARGPPVRSAWSPLHCEQQHQPRAAKPELCGHLRAPGPPALFKGDTGTHGSQLLFPYAVHELEPTAEQSPEEGQLSLEMTAESGSLHPQEQPGRTISLDVSTDSYFLFEDKKFVVKAFRLFHRIPSFGFCIQEHDRPGRLKTELLKELGVKPGPHYGHLKAGEAVTMENGRVILPQEVLEGDIPGRKVCIFGDCSSVLGDGALLLCKGADILVHEATLGDEHREKAVDHGHSTPGMAAAVARACCVQRLVLYHFSQRYKPCSLQKEGDEDEVSELKRQAEDALQDTGVAVTLAEDFLTIPIPVRRPSTTN</sequence>